<keyword evidence="4" id="KW-1185">Reference proteome</keyword>
<keyword evidence="1" id="KW-0175">Coiled coil</keyword>
<dbReference type="Pfam" id="PF00990">
    <property type="entry name" value="GGDEF"/>
    <property type="match status" value="1"/>
</dbReference>
<dbReference type="SMART" id="SM00267">
    <property type="entry name" value="GGDEF"/>
    <property type="match status" value="1"/>
</dbReference>
<feature type="coiled-coil region" evidence="1">
    <location>
        <begin position="323"/>
        <end position="381"/>
    </location>
</feature>
<evidence type="ECO:0000313" key="3">
    <source>
        <dbReference type="EMBL" id="MDA0161504.1"/>
    </source>
</evidence>
<dbReference type="RefSeq" id="WP_270040720.1">
    <property type="nucleotide sequence ID" value="NZ_JAPDOD010000012.1"/>
</dbReference>
<proteinExistence type="predicted"/>
<dbReference type="NCBIfam" id="TIGR00254">
    <property type="entry name" value="GGDEF"/>
    <property type="match status" value="1"/>
</dbReference>
<dbReference type="EMBL" id="JAPDOD010000012">
    <property type="protein sequence ID" value="MDA0161504.1"/>
    <property type="molecule type" value="Genomic_DNA"/>
</dbReference>
<protein>
    <submittedName>
        <fullName evidence="3">GGDEF domain-containing protein</fullName>
    </submittedName>
</protein>
<dbReference type="AlphaFoldDB" id="A0A9X3S0N4"/>
<dbReference type="SUPFAM" id="SSF55073">
    <property type="entry name" value="Nucleotide cyclase"/>
    <property type="match status" value="1"/>
</dbReference>
<dbReference type="InterPro" id="IPR029787">
    <property type="entry name" value="Nucleotide_cyclase"/>
</dbReference>
<dbReference type="Gene3D" id="3.30.70.270">
    <property type="match status" value="1"/>
</dbReference>
<dbReference type="PANTHER" id="PTHR45138">
    <property type="entry name" value="REGULATORY COMPONENTS OF SENSORY TRANSDUCTION SYSTEM"/>
    <property type="match status" value="1"/>
</dbReference>
<dbReference type="CDD" id="cd01949">
    <property type="entry name" value="GGDEF"/>
    <property type="match status" value="1"/>
</dbReference>
<gene>
    <name evidence="3" type="ORF">OM076_14605</name>
</gene>
<dbReference type="InterPro" id="IPR011990">
    <property type="entry name" value="TPR-like_helical_dom_sf"/>
</dbReference>
<evidence type="ECO:0000259" key="2">
    <source>
        <dbReference type="PROSITE" id="PS50887"/>
    </source>
</evidence>
<dbReference type="PANTHER" id="PTHR45138:SF9">
    <property type="entry name" value="DIGUANYLATE CYCLASE DGCM-RELATED"/>
    <property type="match status" value="1"/>
</dbReference>
<dbReference type="InterPro" id="IPR050469">
    <property type="entry name" value="Diguanylate_Cyclase"/>
</dbReference>
<dbReference type="InterPro" id="IPR000160">
    <property type="entry name" value="GGDEF_dom"/>
</dbReference>
<dbReference type="FunFam" id="3.30.70.270:FF:000001">
    <property type="entry name" value="Diguanylate cyclase domain protein"/>
    <property type="match status" value="1"/>
</dbReference>
<accession>A0A9X3S0N4</accession>
<dbReference type="Proteomes" id="UP001149140">
    <property type="component" value="Unassembled WGS sequence"/>
</dbReference>
<dbReference type="SUPFAM" id="SSF48452">
    <property type="entry name" value="TPR-like"/>
    <property type="match status" value="1"/>
</dbReference>
<evidence type="ECO:0000256" key="1">
    <source>
        <dbReference type="SAM" id="Coils"/>
    </source>
</evidence>
<evidence type="ECO:0000313" key="4">
    <source>
        <dbReference type="Proteomes" id="UP001149140"/>
    </source>
</evidence>
<organism evidence="3 4">
    <name type="scientific">Solirubrobacter ginsenosidimutans</name>
    <dbReference type="NCBI Taxonomy" id="490573"/>
    <lineage>
        <taxon>Bacteria</taxon>
        <taxon>Bacillati</taxon>
        <taxon>Actinomycetota</taxon>
        <taxon>Thermoleophilia</taxon>
        <taxon>Solirubrobacterales</taxon>
        <taxon>Solirubrobacteraceae</taxon>
        <taxon>Solirubrobacter</taxon>
    </lineage>
</organism>
<comment type="caution">
    <text evidence="3">The sequence shown here is derived from an EMBL/GenBank/DDBJ whole genome shotgun (WGS) entry which is preliminary data.</text>
</comment>
<name>A0A9X3S0N4_9ACTN</name>
<dbReference type="PROSITE" id="PS50887">
    <property type="entry name" value="GGDEF"/>
    <property type="match status" value="1"/>
</dbReference>
<dbReference type="InterPro" id="IPR043128">
    <property type="entry name" value="Rev_trsase/Diguanyl_cyclase"/>
</dbReference>
<dbReference type="GO" id="GO:0052621">
    <property type="term" value="F:diguanylate cyclase activity"/>
    <property type="evidence" value="ECO:0007669"/>
    <property type="project" value="TreeGrafter"/>
</dbReference>
<feature type="domain" description="GGDEF" evidence="2">
    <location>
        <begin position="413"/>
        <end position="545"/>
    </location>
</feature>
<reference evidence="3" key="1">
    <citation type="submission" date="2022-10" db="EMBL/GenBank/DDBJ databases">
        <title>The WGS of Solirubrobacter ginsenosidimutans DSM 21036.</title>
        <authorList>
            <person name="Jiang Z."/>
        </authorList>
    </citation>
    <scope>NUCLEOTIDE SEQUENCE</scope>
    <source>
        <strain evidence="3">DSM 21036</strain>
    </source>
</reference>
<sequence>MTDDVMTATRALEGARSAHWEDPTGASVIATAAVDTARRFGADALLCRALALQGSIALNRGDLHAALALATEAEPWSGEDVVACAELGALQSQLAFFSGTYSLALAHAEEASALADAQGDAHLRLYVRRAACMVLGTVGVPGWAEWLHETLELSIAAGDDWQEAISRNDLACWHQREERLADAEAELARGLEAAARLTPGDFALGVLHSTRADIRLLAGRPEEALTDANRSLAHQFAQLTPNPYILGVTVRAQVQALAALGRLDDAQLSGDGALDRLGTDVPHARSLVLATLADALRDAGRVEDAYDALSRSAALEREGLHDLSELRINLERARLETDAARSTAAALAAKNAELEALVHQLNEAHVALEQRTGELETLQDQFREQADRDWLTGLHNRRYLARQLDLVTGAEEQDFSLAVVDLDHFKGINDTYGHDVGDQVLVRVAGLLLDVVRRSDVVARTGGEEFVLLMPAADADAAMHCCERALAAIRGAGWDGIAPGLTVTASAGIARSGEALGLDRIAALADRRLYDAKRQGRDRAVARTSPLDDPLQ</sequence>